<evidence type="ECO:0000313" key="2">
    <source>
        <dbReference type="Proteomes" id="UP000183144"/>
    </source>
</evidence>
<dbReference type="STRING" id="1805034.AUJ59_00905"/>
<dbReference type="EMBL" id="MNUI01000019">
    <property type="protein sequence ID" value="OIN89691.1"/>
    <property type="molecule type" value="Genomic_DNA"/>
</dbReference>
<protein>
    <submittedName>
        <fullName evidence="1">Uncharacterized protein</fullName>
    </submittedName>
</protein>
<reference evidence="1 2" key="1">
    <citation type="journal article" date="2016" name="Environ. Microbiol.">
        <title>Genomic resolution of a cold subsurface aquifer community provides metabolic insights for novel microbes adapted to high CO concentrations.</title>
        <authorList>
            <person name="Probst A.J."/>
            <person name="Castelle C.J."/>
            <person name="Singh A."/>
            <person name="Brown C.T."/>
            <person name="Anantharaman K."/>
            <person name="Sharon I."/>
            <person name="Hug L.A."/>
            <person name="Burstein D."/>
            <person name="Emerson J.B."/>
            <person name="Thomas B.C."/>
            <person name="Banfield J.F."/>
        </authorList>
    </citation>
    <scope>NUCLEOTIDE SEQUENCE [LARGE SCALE GENOMIC DNA]</scope>
    <source>
        <strain evidence="1">CG1_02_47_37</strain>
    </source>
</reference>
<dbReference type="Proteomes" id="UP000183144">
    <property type="component" value="Unassembled WGS sequence"/>
</dbReference>
<dbReference type="AlphaFoldDB" id="A0A1J4RQM9"/>
<accession>A0A1J4RQM9</accession>
<gene>
    <name evidence="1" type="ORF">AUJ59_00905</name>
</gene>
<name>A0A1J4RQM9_9BACT</name>
<sequence length="101" mass="11923">MTNWRQYDFCVVVGSGFYPAVFHGCPPVVEEEMKIVRKNETKEFKNSDKFRRKIRAFFEKIIEFLEDWEDTRAARKALKYREKGKSLGVIAKELGLSKDLQ</sequence>
<proteinExistence type="predicted"/>
<organism evidence="1 2">
    <name type="scientific">Candidatus Beckwithbacteria bacterium CG1_02_47_37</name>
    <dbReference type="NCBI Taxonomy" id="1805034"/>
    <lineage>
        <taxon>Bacteria</taxon>
        <taxon>Candidatus Beckwithiibacteriota</taxon>
    </lineage>
</organism>
<evidence type="ECO:0000313" key="1">
    <source>
        <dbReference type="EMBL" id="OIN89691.1"/>
    </source>
</evidence>
<comment type="caution">
    <text evidence="1">The sequence shown here is derived from an EMBL/GenBank/DDBJ whole genome shotgun (WGS) entry which is preliminary data.</text>
</comment>